<comment type="caution">
    <text evidence="1">The sequence shown here is derived from an EMBL/GenBank/DDBJ whole genome shotgun (WGS) entry which is preliminary data.</text>
</comment>
<gene>
    <name evidence="1" type="ORF">TIFTF001_008017</name>
</gene>
<evidence type="ECO:0000313" key="2">
    <source>
        <dbReference type="Proteomes" id="UP001187192"/>
    </source>
</evidence>
<organism evidence="1 2">
    <name type="scientific">Ficus carica</name>
    <name type="common">Common fig</name>
    <dbReference type="NCBI Taxonomy" id="3494"/>
    <lineage>
        <taxon>Eukaryota</taxon>
        <taxon>Viridiplantae</taxon>
        <taxon>Streptophyta</taxon>
        <taxon>Embryophyta</taxon>
        <taxon>Tracheophyta</taxon>
        <taxon>Spermatophyta</taxon>
        <taxon>Magnoliopsida</taxon>
        <taxon>eudicotyledons</taxon>
        <taxon>Gunneridae</taxon>
        <taxon>Pentapetalae</taxon>
        <taxon>rosids</taxon>
        <taxon>fabids</taxon>
        <taxon>Rosales</taxon>
        <taxon>Moraceae</taxon>
        <taxon>Ficeae</taxon>
        <taxon>Ficus</taxon>
    </lineage>
</organism>
<dbReference type="Proteomes" id="UP001187192">
    <property type="component" value="Unassembled WGS sequence"/>
</dbReference>
<sequence length="65" mass="7286">MTIFRVSLCLRFLGSINGGGNRMVRQVLRRRIGVGGRSKARMRWVTVVRGRHVSGRSCNNSVSII</sequence>
<dbReference type="EMBL" id="BTGU01000008">
    <property type="protein sequence ID" value="GMN38777.1"/>
    <property type="molecule type" value="Genomic_DNA"/>
</dbReference>
<accession>A0AA87ZRD8</accession>
<proteinExistence type="predicted"/>
<keyword evidence="2" id="KW-1185">Reference proteome</keyword>
<dbReference type="AlphaFoldDB" id="A0AA87ZRD8"/>
<reference evidence="1" key="1">
    <citation type="submission" date="2023-07" db="EMBL/GenBank/DDBJ databases">
        <title>draft genome sequence of fig (Ficus carica).</title>
        <authorList>
            <person name="Takahashi T."/>
            <person name="Nishimura K."/>
        </authorList>
    </citation>
    <scope>NUCLEOTIDE SEQUENCE</scope>
</reference>
<name>A0AA87ZRD8_FICCA</name>
<evidence type="ECO:0000313" key="1">
    <source>
        <dbReference type="EMBL" id="GMN38777.1"/>
    </source>
</evidence>
<protein>
    <submittedName>
        <fullName evidence="1">Uncharacterized protein</fullName>
    </submittedName>
</protein>